<evidence type="ECO:0000256" key="4">
    <source>
        <dbReference type="ARBA" id="ARBA00023204"/>
    </source>
</evidence>
<feature type="region of interest" description="Disordered" evidence="8">
    <location>
        <begin position="214"/>
        <end position="233"/>
    </location>
</feature>
<gene>
    <name evidence="10" type="ORF">X975_13210</name>
</gene>
<dbReference type="EMBL" id="KK119510">
    <property type="protein sequence ID" value="KFM75887.1"/>
    <property type="molecule type" value="Genomic_DNA"/>
</dbReference>
<evidence type="ECO:0000259" key="9">
    <source>
        <dbReference type="Pfam" id="PF09302"/>
    </source>
</evidence>
<evidence type="ECO:0000256" key="1">
    <source>
        <dbReference type="ARBA" id="ARBA00004123"/>
    </source>
</evidence>
<keyword evidence="3" id="KW-0238">DNA-binding</keyword>
<dbReference type="InterPro" id="IPR015381">
    <property type="entry name" value="XLF-like_N"/>
</dbReference>
<feature type="region of interest" description="Disordered" evidence="8">
    <location>
        <begin position="247"/>
        <end position="269"/>
    </location>
</feature>
<dbReference type="OrthoDB" id="2155935at2759"/>
<reference evidence="10 11" key="1">
    <citation type="submission" date="2013-11" db="EMBL/GenBank/DDBJ databases">
        <title>Genome sequencing of Stegodyphus mimosarum.</title>
        <authorList>
            <person name="Bechsgaard J."/>
        </authorList>
    </citation>
    <scope>NUCLEOTIDE SEQUENCE [LARGE SCALE GENOMIC DNA]</scope>
</reference>
<organism evidence="10 11">
    <name type="scientific">Stegodyphus mimosarum</name>
    <name type="common">African social velvet spider</name>
    <dbReference type="NCBI Taxonomy" id="407821"/>
    <lineage>
        <taxon>Eukaryota</taxon>
        <taxon>Metazoa</taxon>
        <taxon>Ecdysozoa</taxon>
        <taxon>Arthropoda</taxon>
        <taxon>Chelicerata</taxon>
        <taxon>Arachnida</taxon>
        <taxon>Araneae</taxon>
        <taxon>Araneomorphae</taxon>
        <taxon>Entelegynae</taxon>
        <taxon>Eresoidea</taxon>
        <taxon>Eresidae</taxon>
        <taxon>Stegodyphus</taxon>
    </lineage>
</organism>
<comment type="subcellular location">
    <subcellularLocation>
        <location evidence="1">Nucleus</location>
    </subcellularLocation>
</comment>
<dbReference type="Proteomes" id="UP000054359">
    <property type="component" value="Unassembled WGS sequence"/>
</dbReference>
<proteinExistence type="inferred from homology"/>
<keyword evidence="4" id="KW-0234">DNA repair</keyword>
<name>A0A087UEU8_STEMI</name>
<dbReference type="InterPro" id="IPR052287">
    <property type="entry name" value="NHEJ_factor"/>
</dbReference>
<dbReference type="PANTHER" id="PTHR32235">
    <property type="entry name" value="NON-HOMOLOGOUS END-JOINING FACTOR 1"/>
    <property type="match status" value="1"/>
</dbReference>
<feature type="compositionally biased region" description="Basic and acidic residues" evidence="8">
    <location>
        <begin position="247"/>
        <end position="262"/>
    </location>
</feature>
<feature type="non-terminal residue" evidence="10">
    <location>
        <position position="281"/>
    </location>
</feature>
<accession>A0A087UEU8</accession>
<evidence type="ECO:0000313" key="10">
    <source>
        <dbReference type="EMBL" id="KFM75887.1"/>
    </source>
</evidence>
<dbReference type="GO" id="GO:0006303">
    <property type="term" value="P:double-strand break repair via nonhomologous end joining"/>
    <property type="evidence" value="ECO:0007669"/>
    <property type="project" value="UniProtKB-ARBA"/>
</dbReference>
<evidence type="ECO:0000256" key="3">
    <source>
        <dbReference type="ARBA" id="ARBA00023125"/>
    </source>
</evidence>
<evidence type="ECO:0000256" key="2">
    <source>
        <dbReference type="ARBA" id="ARBA00022763"/>
    </source>
</evidence>
<keyword evidence="2" id="KW-0227">DNA damage</keyword>
<dbReference type="Pfam" id="PF09302">
    <property type="entry name" value="XLF"/>
    <property type="match status" value="1"/>
</dbReference>
<evidence type="ECO:0000256" key="5">
    <source>
        <dbReference type="ARBA" id="ARBA00023242"/>
    </source>
</evidence>
<dbReference type="CDD" id="cd22285">
    <property type="entry name" value="HD_XLF_N"/>
    <property type="match status" value="1"/>
</dbReference>
<dbReference type="PANTHER" id="PTHR32235:SF1">
    <property type="entry name" value="NON-HOMOLOGOUS END-JOINING FACTOR 1"/>
    <property type="match status" value="1"/>
</dbReference>
<comment type="similarity">
    <text evidence="6">Belongs to the XRCC4-XLF family. XLF subfamily.</text>
</comment>
<protein>
    <recommendedName>
        <fullName evidence="7">Non-homologous end-joining factor 1</fullName>
    </recommendedName>
</protein>
<evidence type="ECO:0000256" key="6">
    <source>
        <dbReference type="ARBA" id="ARBA00025747"/>
    </source>
</evidence>
<feature type="compositionally biased region" description="Low complexity" evidence="8">
    <location>
        <begin position="217"/>
        <end position="233"/>
    </location>
</feature>
<feature type="domain" description="XLF-like N-terminal" evidence="9">
    <location>
        <begin position="14"/>
        <end position="116"/>
    </location>
</feature>
<dbReference type="AlphaFoldDB" id="A0A087UEU8"/>
<dbReference type="Gene3D" id="2.170.210.10">
    <property type="entry name" value="DNA double-strand break repair and VJ recombination XRCC4, N-terminal"/>
    <property type="match status" value="1"/>
</dbReference>
<sequence>MSDELDDLSTVDWVEVPDTSFIVKCKFSDVGYNVMMSDLTRLYGEQIRESEVQERFCKLNPYAEMKTSVIIKNVKETLEEGLRVKTSTLTLHQLPEKLVLRLEFKAAQVSFIYDLELGLLSADQLRDNILVPTILNALLNHQKHLELKKKYEALENGQLLPTSMNKAADNHGNIHPDLVSKKNIPVKALVEAFLKIQNSNKEFSLQINKLKRKESLESSASPSKHSASLSPKKIAIKANDSSLNIKYEDNNDVDEKNCESKPELPQQPFEMKVKKKKILKL</sequence>
<dbReference type="InterPro" id="IPR038051">
    <property type="entry name" value="XRCC4-like_N_sf"/>
</dbReference>
<dbReference type="OMA" id="NIAQTCN"/>
<evidence type="ECO:0000313" key="11">
    <source>
        <dbReference type="Proteomes" id="UP000054359"/>
    </source>
</evidence>
<keyword evidence="11" id="KW-1185">Reference proteome</keyword>
<evidence type="ECO:0000256" key="7">
    <source>
        <dbReference type="ARBA" id="ARBA00044529"/>
    </source>
</evidence>
<dbReference type="GO" id="GO:0045027">
    <property type="term" value="F:DNA end binding"/>
    <property type="evidence" value="ECO:0007669"/>
    <property type="project" value="TreeGrafter"/>
</dbReference>
<keyword evidence="5" id="KW-0539">Nucleus</keyword>
<dbReference type="GO" id="GO:0032807">
    <property type="term" value="C:DNA ligase IV complex"/>
    <property type="evidence" value="ECO:0007669"/>
    <property type="project" value="TreeGrafter"/>
</dbReference>
<evidence type="ECO:0000256" key="8">
    <source>
        <dbReference type="SAM" id="MobiDB-lite"/>
    </source>
</evidence>